<protein>
    <submittedName>
        <fullName evidence="1">Uncharacterized protein</fullName>
    </submittedName>
</protein>
<name>A0A396ADT6_9FIRM</name>
<organism evidence="1 2">
    <name type="scientific">Roseburia inulinivorans</name>
    <dbReference type="NCBI Taxonomy" id="360807"/>
    <lineage>
        <taxon>Bacteria</taxon>
        <taxon>Bacillati</taxon>
        <taxon>Bacillota</taxon>
        <taxon>Clostridia</taxon>
        <taxon>Lachnospirales</taxon>
        <taxon>Lachnospiraceae</taxon>
        <taxon>Roseburia</taxon>
    </lineage>
</organism>
<comment type="caution">
    <text evidence="1">The sequence shown here is derived from an EMBL/GenBank/DDBJ whole genome shotgun (WGS) entry which is preliminary data.</text>
</comment>
<proteinExistence type="predicted"/>
<dbReference type="Proteomes" id="UP000266391">
    <property type="component" value="Unassembled WGS sequence"/>
</dbReference>
<dbReference type="EMBL" id="QSIQ01000007">
    <property type="protein sequence ID" value="RHD04300.1"/>
    <property type="molecule type" value="Genomic_DNA"/>
</dbReference>
<sequence>MQDVEMLISQIEIYDQIWYVRHMPKDGEHSMEARDLVEEFIAKLEEIPDGGAECFPFEVIDRLKEEYLGE</sequence>
<accession>A0A396ADT6</accession>
<evidence type="ECO:0000313" key="1">
    <source>
        <dbReference type="EMBL" id="RHD04300.1"/>
    </source>
</evidence>
<gene>
    <name evidence="1" type="ORF">DW813_06360</name>
</gene>
<dbReference type="AlphaFoldDB" id="A0A396ADT6"/>
<reference evidence="1 2" key="1">
    <citation type="submission" date="2018-08" db="EMBL/GenBank/DDBJ databases">
        <title>A genome reference for cultivated species of the human gut microbiota.</title>
        <authorList>
            <person name="Zou Y."/>
            <person name="Xue W."/>
            <person name="Luo G."/>
        </authorList>
    </citation>
    <scope>NUCLEOTIDE SEQUENCE [LARGE SCALE GENOMIC DNA]</scope>
    <source>
        <strain evidence="1 2">AM32-8LB</strain>
    </source>
</reference>
<dbReference type="RefSeq" id="WP_118092650.1">
    <property type="nucleotide sequence ID" value="NZ_DBFJSD010000017.1"/>
</dbReference>
<evidence type="ECO:0000313" key="2">
    <source>
        <dbReference type="Proteomes" id="UP000266391"/>
    </source>
</evidence>